<evidence type="ECO:0000313" key="2">
    <source>
        <dbReference type="Proteomes" id="UP001151478"/>
    </source>
</evidence>
<dbReference type="EMBL" id="JAOSLC020000002">
    <property type="protein sequence ID" value="MDD7913079.1"/>
    <property type="molecule type" value="Genomic_DNA"/>
</dbReference>
<dbReference type="Proteomes" id="UP001151478">
    <property type="component" value="Unassembled WGS sequence"/>
</dbReference>
<accession>A0ABT5S4P8</accession>
<gene>
    <name evidence="1" type="ORF">N5A56_000905</name>
</gene>
<sequence>MNKKKIFFIVLILGLTTVLLAYKMYNKPHINVANSSANIILTANKIVNDFTSDENAANTKYLEKIIEVKGVISKREIENGKGIITLKTNDEFGSVLCHLSEVASKNVNAIKEGDVVSVKGICTGYLMDVVLVKCEIIN</sequence>
<comment type="caution">
    <text evidence="1">The sequence shown here is derived from an EMBL/GenBank/DDBJ whole genome shotgun (WGS) entry which is preliminary data.</text>
</comment>
<protein>
    <recommendedName>
        <fullName evidence="3">tRNA_anti-like</fullName>
    </recommendedName>
</protein>
<proteinExistence type="predicted"/>
<name>A0ABT5S4P8_9FLAO</name>
<dbReference type="InterPro" id="IPR024422">
    <property type="entry name" value="Protein_unknown_function_OB"/>
</dbReference>
<evidence type="ECO:0008006" key="3">
    <source>
        <dbReference type="Google" id="ProtNLM"/>
    </source>
</evidence>
<reference evidence="1" key="1">
    <citation type="submission" date="2023-02" db="EMBL/GenBank/DDBJ databases">
        <title>Polaribacter ponticola sp. nov., isolated from seawater.</title>
        <authorList>
            <person name="Baek J.H."/>
            <person name="Kim J.M."/>
            <person name="Choi D.G."/>
            <person name="Jeon C.O."/>
        </authorList>
    </citation>
    <scope>NUCLEOTIDE SEQUENCE</scope>
    <source>
        <strain evidence="1">MSW5</strain>
    </source>
</reference>
<dbReference type="RefSeq" id="WP_265724202.1">
    <property type="nucleotide sequence ID" value="NZ_JAOSLC020000002.1"/>
</dbReference>
<evidence type="ECO:0000313" key="1">
    <source>
        <dbReference type="EMBL" id="MDD7913079.1"/>
    </source>
</evidence>
<keyword evidence="2" id="KW-1185">Reference proteome</keyword>
<organism evidence="1 2">
    <name type="scientific">Polaribacter ponticola</name>
    <dbReference type="NCBI Taxonomy" id="2978475"/>
    <lineage>
        <taxon>Bacteria</taxon>
        <taxon>Pseudomonadati</taxon>
        <taxon>Bacteroidota</taxon>
        <taxon>Flavobacteriia</taxon>
        <taxon>Flavobacteriales</taxon>
        <taxon>Flavobacteriaceae</taxon>
    </lineage>
</organism>
<dbReference type="Pfam" id="PF12869">
    <property type="entry name" value="tRNA_anti-like"/>
    <property type="match status" value="1"/>
</dbReference>